<proteinExistence type="predicted"/>
<dbReference type="Proteomes" id="UP000003423">
    <property type="component" value="Unassembled WGS sequence"/>
</dbReference>
<gene>
    <name evidence="1" type="ORF">BD31_I1117</name>
</gene>
<comment type="caution">
    <text evidence="1">The sequence shown here is derived from an EMBL/GenBank/DDBJ whole genome shotgun (WGS) entry which is preliminary data.</text>
</comment>
<keyword evidence="2" id="KW-1185">Reference proteome</keyword>
<protein>
    <submittedName>
        <fullName evidence="1">Uncharacterized protein</fullName>
    </submittedName>
</protein>
<dbReference type="RefSeq" id="WP_008297451.1">
    <property type="nucleotide sequence ID" value="NZ_AEXL02000030.1"/>
</dbReference>
<accession>I3D4M9</accession>
<dbReference type="EMBL" id="AEXL02000030">
    <property type="protein sequence ID" value="EIJ66672.1"/>
    <property type="molecule type" value="Genomic_DNA"/>
</dbReference>
<dbReference type="AlphaFoldDB" id="I3D4M9"/>
<reference evidence="1 2" key="1">
    <citation type="journal article" date="2012" name="J. Bacteriol.">
        <title>Genome sequence of "Candidatus Nitrosopumilus salaria" BD31, an ammonia-oxidizing archaeon from the San Francisco Bay estuary.</title>
        <authorList>
            <person name="Mosier A.C."/>
            <person name="Allen E.E."/>
            <person name="Kim M."/>
            <person name="Ferriera S."/>
            <person name="Francis C.A."/>
        </authorList>
    </citation>
    <scope>NUCLEOTIDE SEQUENCE [LARGE SCALE GENOMIC DNA]</scope>
    <source>
        <strain evidence="1 2">BD31</strain>
    </source>
</reference>
<evidence type="ECO:0000313" key="2">
    <source>
        <dbReference type="Proteomes" id="UP000003423"/>
    </source>
</evidence>
<evidence type="ECO:0000313" key="1">
    <source>
        <dbReference type="EMBL" id="EIJ66672.1"/>
    </source>
</evidence>
<sequence>MQRSFLVFENSIKSAETLKRYKYYLVVSIMSIVAISTKSKISLKL</sequence>
<name>I3D4M9_9ARCH</name>
<organism evidence="1 2">
    <name type="scientific">Candidatus Nitrosopumilus salarius BD31</name>
    <dbReference type="NCBI Taxonomy" id="859350"/>
    <lineage>
        <taxon>Archaea</taxon>
        <taxon>Nitrososphaerota</taxon>
        <taxon>Nitrososphaeria</taxon>
        <taxon>Nitrosopumilales</taxon>
        <taxon>Nitrosopumilaceae</taxon>
        <taxon>Nitrosopumilus</taxon>
    </lineage>
</organism>